<protein>
    <submittedName>
        <fullName evidence="2">Uncharacterized protein</fullName>
    </submittedName>
</protein>
<name>A0AA87W0J0_9BRAD</name>
<organism evidence="2 3">
    <name type="scientific">Bradyrhizobium guangdongense</name>
    <dbReference type="NCBI Taxonomy" id="1325090"/>
    <lineage>
        <taxon>Bacteria</taxon>
        <taxon>Pseudomonadati</taxon>
        <taxon>Pseudomonadota</taxon>
        <taxon>Alphaproteobacteria</taxon>
        <taxon>Hyphomicrobiales</taxon>
        <taxon>Nitrobacteraceae</taxon>
        <taxon>Bradyrhizobium</taxon>
    </lineage>
</organism>
<evidence type="ECO:0000313" key="2">
    <source>
        <dbReference type="EMBL" id="GGI19907.1"/>
    </source>
</evidence>
<evidence type="ECO:0000256" key="1">
    <source>
        <dbReference type="SAM" id="MobiDB-lite"/>
    </source>
</evidence>
<evidence type="ECO:0000313" key="3">
    <source>
        <dbReference type="Proteomes" id="UP000625079"/>
    </source>
</evidence>
<proteinExistence type="predicted"/>
<dbReference type="EMBL" id="BMHC01000001">
    <property type="protein sequence ID" value="GGI19907.1"/>
    <property type="molecule type" value="Genomic_DNA"/>
</dbReference>
<accession>A0AA87W0J0</accession>
<dbReference type="Proteomes" id="UP000625079">
    <property type="component" value="Unassembled WGS sequence"/>
</dbReference>
<feature type="region of interest" description="Disordered" evidence="1">
    <location>
        <begin position="81"/>
        <end position="100"/>
    </location>
</feature>
<reference evidence="2" key="2">
    <citation type="submission" date="2022-12" db="EMBL/GenBank/DDBJ databases">
        <authorList>
            <person name="Sun Q."/>
            <person name="Zhou Y."/>
        </authorList>
    </citation>
    <scope>NUCLEOTIDE SEQUENCE</scope>
    <source>
        <strain evidence="2">CGMCC 1.15034</strain>
    </source>
</reference>
<reference evidence="2" key="1">
    <citation type="journal article" date="2014" name="Int. J. Syst. Evol. Microbiol.">
        <title>Complete genome sequence of Corynebacterium casei LMG S-19264T (=DSM 44701T), isolated from a smear-ripened cheese.</title>
        <authorList>
            <consortium name="US DOE Joint Genome Institute (JGI-PGF)"/>
            <person name="Walter F."/>
            <person name="Albersmeier A."/>
            <person name="Kalinowski J."/>
            <person name="Ruckert C."/>
        </authorList>
    </citation>
    <scope>NUCLEOTIDE SEQUENCE</scope>
    <source>
        <strain evidence="2">CGMCC 1.15034</strain>
    </source>
</reference>
<sequence length="129" mass="13865">MNVRPPIVVSPANDNAVVFDVLKNAVPVGTAAGVQLVAVLKSPEPGLVSHVASCACAPVAERHTVVNNIVVRVRREPPRNAVRSDLQSRQLPETPIWDDGFAPPKSSETSFIIRLDPVSIFGCETHEKP</sequence>
<gene>
    <name evidence="2" type="ORF">GCM10010987_06700</name>
</gene>
<dbReference type="AlphaFoldDB" id="A0AA87W0J0"/>
<comment type="caution">
    <text evidence="2">The sequence shown here is derived from an EMBL/GenBank/DDBJ whole genome shotgun (WGS) entry which is preliminary data.</text>
</comment>